<dbReference type="InterPro" id="IPR008763">
    <property type="entry name" value="Peptidase_S55"/>
</dbReference>
<dbReference type="SUPFAM" id="SSF50494">
    <property type="entry name" value="Trypsin-like serine proteases"/>
    <property type="match status" value="1"/>
</dbReference>
<gene>
    <name evidence="3" type="primary">spoIVB</name>
    <name evidence="3" type="ORF">psyc5s11_29370</name>
</gene>
<proteinExistence type="predicted"/>
<dbReference type="RefSeq" id="WP_224033268.1">
    <property type="nucleotide sequence ID" value="NZ_AP024849.1"/>
</dbReference>
<evidence type="ECO:0000313" key="4">
    <source>
        <dbReference type="Proteomes" id="UP000824633"/>
    </source>
</evidence>
<sequence>MKKKLLCTTSLLIAPILILILITLASINNLPSTIYTKNEKTVQSIAPIGNTIDKIKNNENTYEIKFLGMIPLKSLEVQKIKDLEVYPGGNPIGVRVNSQGVLIVGYSDIEVNNRKEESPGKVCGLEIGDIILKVNDIEMENCIDLLKTIKTCEEDVKVDILRRGENFTKIIHLKKENDKDYKIGLWIRDSTAGVGTMTFFDDDTKKFGALGHPITDCDTNEPFLIKKGDVLESSIISVRKGEKGSPGELRGIFLNEQTPTGDIEKNTQSGIFGEIKNTEALNMNIKPLKVGFRDEISIGKAKIITTIDESGPQEFDIEIEKLLNQSTAGSKSMVIKITDPRLLAKTGGIVQGMSGSPIIQNNKIIGAVTHVLINKPDTGYGIYIEWMLQDAGIIK</sequence>
<protein>
    <submittedName>
        <fullName evidence="3">SpoIVB peptidase</fullName>
    </submittedName>
</protein>
<dbReference type="InterPro" id="IPR014219">
    <property type="entry name" value="SpoIVB"/>
</dbReference>
<keyword evidence="4" id="KW-1185">Reference proteome</keyword>
<evidence type="ECO:0000259" key="1">
    <source>
        <dbReference type="PROSITE" id="PS50106"/>
    </source>
</evidence>
<dbReference type="NCBIfam" id="TIGR02860">
    <property type="entry name" value="spore_IV_B"/>
    <property type="match status" value="1"/>
</dbReference>
<dbReference type="InterPro" id="IPR001478">
    <property type="entry name" value="PDZ"/>
</dbReference>
<dbReference type="Proteomes" id="UP000824633">
    <property type="component" value="Chromosome"/>
</dbReference>
<dbReference type="SUPFAM" id="SSF50156">
    <property type="entry name" value="PDZ domain-like"/>
    <property type="match status" value="1"/>
</dbReference>
<dbReference type="InterPro" id="IPR009003">
    <property type="entry name" value="Peptidase_S1_PA"/>
</dbReference>
<dbReference type="PROSITE" id="PS50106">
    <property type="entry name" value="PDZ"/>
    <property type="match status" value="1"/>
</dbReference>
<evidence type="ECO:0000259" key="2">
    <source>
        <dbReference type="PROSITE" id="PS51494"/>
    </source>
</evidence>
<dbReference type="Pfam" id="PF05580">
    <property type="entry name" value="Peptidase_S55"/>
    <property type="match status" value="1"/>
</dbReference>
<dbReference type="EMBL" id="AP024849">
    <property type="protein sequence ID" value="BCZ46870.1"/>
    <property type="molecule type" value="Genomic_DNA"/>
</dbReference>
<dbReference type="Gene3D" id="2.30.42.10">
    <property type="match status" value="1"/>
</dbReference>
<name>A0ABN6IXK7_9CLOT</name>
<dbReference type="InterPro" id="IPR036034">
    <property type="entry name" value="PDZ_sf"/>
</dbReference>
<dbReference type="PROSITE" id="PS51494">
    <property type="entry name" value="SPOIVB"/>
    <property type="match status" value="1"/>
</dbReference>
<feature type="domain" description="PDZ" evidence="1">
    <location>
        <begin position="100"/>
        <end position="164"/>
    </location>
</feature>
<accession>A0ABN6IXK7</accession>
<evidence type="ECO:0000313" key="3">
    <source>
        <dbReference type="EMBL" id="BCZ46870.1"/>
    </source>
</evidence>
<feature type="domain" description="Peptidase S55" evidence="2">
    <location>
        <begin position="164"/>
        <end position="395"/>
    </location>
</feature>
<reference evidence="4" key="1">
    <citation type="submission" date="2021-07" db="EMBL/GenBank/DDBJ databases">
        <title>Complete genome sequencing of a Clostridium isolate.</title>
        <authorList>
            <person name="Ueki A."/>
            <person name="Tonouchi A."/>
        </authorList>
    </citation>
    <scope>NUCLEOTIDE SEQUENCE [LARGE SCALE GENOMIC DNA]</scope>
    <source>
        <strain evidence="4">C5S11</strain>
    </source>
</reference>
<dbReference type="SMART" id="SM00228">
    <property type="entry name" value="PDZ"/>
    <property type="match status" value="1"/>
</dbReference>
<organism evidence="3 4">
    <name type="scientific">Clostridium gelidum</name>
    <dbReference type="NCBI Taxonomy" id="704125"/>
    <lineage>
        <taxon>Bacteria</taxon>
        <taxon>Bacillati</taxon>
        <taxon>Bacillota</taxon>
        <taxon>Clostridia</taxon>
        <taxon>Eubacteriales</taxon>
        <taxon>Clostridiaceae</taxon>
        <taxon>Clostridium</taxon>
    </lineage>
</organism>